<dbReference type="Proteomes" id="UP000230233">
    <property type="component" value="Chromosome X"/>
</dbReference>
<sequence length="138" mass="15789">MRLSLVLSIFGMLAVVLSTRFDIIGTIECQAAPPWCYTIKIIDATYNVKATSLSACELANNNKKFHFKLNLDWGGVFDRDFELQLLIQHDCGIEIDDEMQTMRLSFGQVSTTTYFIRKEVKINLSTNTTEILIRSDWN</sequence>
<protein>
    <recommendedName>
        <fullName evidence="4">ZP domain-containing protein</fullName>
    </recommendedName>
</protein>
<organism evidence="2 3">
    <name type="scientific">Caenorhabditis nigoni</name>
    <dbReference type="NCBI Taxonomy" id="1611254"/>
    <lineage>
        <taxon>Eukaryota</taxon>
        <taxon>Metazoa</taxon>
        <taxon>Ecdysozoa</taxon>
        <taxon>Nematoda</taxon>
        <taxon>Chromadorea</taxon>
        <taxon>Rhabditida</taxon>
        <taxon>Rhabditina</taxon>
        <taxon>Rhabditomorpha</taxon>
        <taxon>Rhabditoidea</taxon>
        <taxon>Rhabditidae</taxon>
        <taxon>Peloderinae</taxon>
        <taxon>Caenorhabditis</taxon>
    </lineage>
</organism>
<feature type="signal peptide" evidence="1">
    <location>
        <begin position="1"/>
        <end position="18"/>
    </location>
</feature>
<dbReference type="AlphaFoldDB" id="A0A2G5SXE2"/>
<evidence type="ECO:0000313" key="3">
    <source>
        <dbReference type="Proteomes" id="UP000230233"/>
    </source>
</evidence>
<evidence type="ECO:0008006" key="4">
    <source>
        <dbReference type="Google" id="ProtNLM"/>
    </source>
</evidence>
<reference evidence="3" key="1">
    <citation type="submission" date="2017-10" db="EMBL/GenBank/DDBJ databases">
        <title>Rapid genome shrinkage in a self-fertile nematode reveals novel sperm competition proteins.</title>
        <authorList>
            <person name="Yin D."/>
            <person name="Schwarz E.M."/>
            <person name="Thomas C.G."/>
            <person name="Felde R.L."/>
            <person name="Korf I.F."/>
            <person name="Cutter A.D."/>
            <person name="Schartner C.M."/>
            <person name="Ralston E.J."/>
            <person name="Meyer B.J."/>
            <person name="Haag E.S."/>
        </authorList>
    </citation>
    <scope>NUCLEOTIDE SEQUENCE [LARGE SCALE GENOMIC DNA]</scope>
    <source>
        <strain evidence="3">JU1422</strain>
    </source>
</reference>
<dbReference type="OrthoDB" id="5890575at2759"/>
<evidence type="ECO:0000313" key="2">
    <source>
        <dbReference type="EMBL" id="PIC19700.1"/>
    </source>
</evidence>
<accession>A0A2G5SXE2</accession>
<comment type="caution">
    <text evidence="2">The sequence shown here is derived from an EMBL/GenBank/DDBJ whole genome shotgun (WGS) entry which is preliminary data.</text>
</comment>
<dbReference type="PANTHER" id="PTHR21479:SF28">
    <property type="entry name" value="PROTEIN CBG24148"/>
    <property type="match status" value="1"/>
</dbReference>
<proteinExistence type="predicted"/>
<evidence type="ECO:0000256" key="1">
    <source>
        <dbReference type="SAM" id="SignalP"/>
    </source>
</evidence>
<dbReference type="PANTHER" id="PTHR21479">
    <property type="match status" value="1"/>
</dbReference>
<name>A0A2G5SXE2_9PELO</name>
<dbReference type="EMBL" id="PDUG01000006">
    <property type="protein sequence ID" value="PIC19700.1"/>
    <property type="molecule type" value="Genomic_DNA"/>
</dbReference>
<keyword evidence="3" id="KW-1185">Reference proteome</keyword>
<gene>
    <name evidence="2" type="primary">Cnig_chr_X.g25155</name>
    <name evidence="2" type="ORF">B9Z55_025155</name>
</gene>
<feature type="chain" id="PRO_5013761278" description="ZP domain-containing protein" evidence="1">
    <location>
        <begin position="19"/>
        <end position="138"/>
    </location>
</feature>
<keyword evidence="1" id="KW-0732">Signal</keyword>